<keyword evidence="4" id="KW-0472">Membrane</keyword>
<feature type="chain" id="PRO_5027817536" evidence="8">
    <location>
        <begin position="21"/>
        <end position="603"/>
    </location>
</feature>
<comment type="subcellular location">
    <subcellularLocation>
        <location evidence="7">Cell outer membrane</location>
    </subcellularLocation>
    <subcellularLocation>
        <location evidence="1">Membrane</location>
    </subcellularLocation>
</comment>
<evidence type="ECO:0000256" key="8">
    <source>
        <dbReference type="SAM" id="SignalP"/>
    </source>
</evidence>
<dbReference type="PANTHER" id="PTHR30604">
    <property type="entry name" value="PROTEIN TRANSPORT PROTEIN HOFQ"/>
    <property type="match status" value="1"/>
</dbReference>
<dbReference type="InterPro" id="IPR001775">
    <property type="entry name" value="GspD/PilQ"/>
</dbReference>
<dbReference type="InterPro" id="IPR011662">
    <property type="entry name" value="Secretin/TonB_short_N"/>
</dbReference>
<dbReference type="GO" id="GO:0009279">
    <property type="term" value="C:cell outer membrane"/>
    <property type="evidence" value="ECO:0007669"/>
    <property type="project" value="UniProtKB-SubCell"/>
</dbReference>
<dbReference type="PRINTS" id="PR00811">
    <property type="entry name" value="BCTERIALGSPD"/>
</dbReference>
<evidence type="ECO:0000256" key="4">
    <source>
        <dbReference type="ARBA" id="ARBA00023136"/>
    </source>
</evidence>
<accession>A0A7C3CGI6</accession>
<evidence type="ECO:0000256" key="1">
    <source>
        <dbReference type="ARBA" id="ARBA00004370"/>
    </source>
</evidence>
<evidence type="ECO:0000256" key="2">
    <source>
        <dbReference type="ARBA" id="ARBA00022448"/>
    </source>
</evidence>
<evidence type="ECO:0000256" key="5">
    <source>
        <dbReference type="ARBA" id="ARBA00023237"/>
    </source>
</evidence>
<keyword evidence="5" id="KW-0998">Cell outer membrane</keyword>
<evidence type="ECO:0000256" key="7">
    <source>
        <dbReference type="RuleBase" id="RU004004"/>
    </source>
</evidence>
<evidence type="ECO:0000259" key="9">
    <source>
        <dbReference type="SMART" id="SM00965"/>
    </source>
</evidence>
<keyword evidence="2 7" id="KW-0813">Transport</keyword>
<reference evidence="10" key="1">
    <citation type="journal article" date="2020" name="mSystems">
        <title>Genome- and Community-Level Interaction Insights into Carbon Utilization and Element Cycling Functions of Hydrothermarchaeota in Hydrothermal Sediment.</title>
        <authorList>
            <person name="Zhou Z."/>
            <person name="Liu Y."/>
            <person name="Xu W."/>
            <person name="Pan J."/>
            <person name="Luo Z.H."/>
            <person name="Li M."/>
        </authorList>
    </citation>
    <scope>NUCLEOTIDE SEQUENCE [LARGE SCALE GENOMIC DNA]</scope>
    <source>
        <strain evidence="10">HyVt-483</strain>
    </source>
</reference>
<dbReference type="NCBIfam" id="TIGR02515">
    <property type="entry name" value="IV_pilus_PilQ"/>
    <property type="match status" value="1"/>
</dbReference>
<gene>
    <name evidence="10" type="primary">pilQ</name>
    <name evidence="10" type="ORF">ENJ40_06285</name>
</gene>
<evidence type="ECO:0000313" key="10">
    <source>
        <dbReference type="EMBL" id="HFC98050.1"/>
    </source>
</evidence>
<comment type="caution">
    <text evidence="10">The sequence shown here is derived from an EMBL/GenBank/DDBJ whole genome shotgun (WGS) entry which is preliminary data.</text>
</comment>
<dbReference type="Pfam" id="PF07660">
    <property type="entry name" value="STN"/>
    <property type="match status" value="1"/>
</dbReference>
<dbReference type="InterPro" id="IPR004846">
    <property type="entry name" value="T2SS/T3SS_dom"/>
</dbReference>
<dbReference type="EMBL" id="DRMH01000079">
    <property type="protein sequence ID" value="HFC98050.1"/>
    <property type="molecule type" value="Genomic_DNA"/>
</dbReference>
<dbReference type="Proteomes" id="UP000886043">
    <property type="component" value="Unassembled WGS sequence"/>
</dbReference>
<dbReference type="Gene3D" id="3.30.1370.130">
    <property type="match status" value="1"/>
</dbReference>
<dbReference type="InterPro" id="IPR038591">
    <property type="entry name" value="NolW-like_sf"/>
</dbReference>
<proteinExistence type="inferred from homology"/>
<comment type="similarity">
    <text evidence="6">Belongs to the bacterial secretin family.</text>
</comment>
<dbReference type="InterPro" id="IPR005644">
    <property type="entry name" value="NolW-like"/>
</dbReference>
<organism evidence="10">
    <name type="scientific">Thermosulfurimonas dismutans</name>
    <dbReference type="NCBI Taxonomy" id="999894"/>
    <lineage>
        <taxon>Bacteria</taxon>
        <taxon>Pseudomonadati</taxon>
        <taxon>Thermodesulfobacteriota</taxon>
        <taxon>Thermodesulfobacteria</taxon>
        <taxon>Thermodesulfobacteriales</taxon>
        <taxon>Thermodesulfobacteriaceae</taxon>
        <taxon>Thermosulfurimonas</taxon>
    </lineage>
</organism>
<dbReference type="SMART" id="SM00965">
    <property type="entry name" value="STN"/>
    <property type="match status" value="1"/>
</dbReference>
<dbReference type="Pfam" id="PF00263">
    <property type="entry name" value="Secretin"/>
    <property type="match status" value="1"/>
</dbReference>
<dbReference type="AlphaFoldDB" id="A0A7C3CGI6"/>
<dbReference type="InterPro" id="IPR051808">
    <property type="entry name" value="Type_IV_pilus_biogenesis"/>
</dbReference>
<keyword evidence="3 8" id="KW-0732">Signal</keyword>
<evidence type="ECO:0000256" key="3">
    <source>
        <dbReference type="ARBA" id="ARBA00022729"/>
    </source>
</evidence>
<feature type="signal peptide" evidence="8">
    <location>
        <begin position="1"/>
        <end position="20"/>
    </location>
</feature>
<name>A0A7C3CGI6_9BACT</name>
<dbReference type="Gene3D" id="3.30.1370.120">
    <property type="match status" value="1"/>
</dbReference>
<feature type="domain" description="Secretin/TonB short N-terminal" evidence="9">
    <location>
        <begin position="200"/>
        <end position="248"/>
    </location>
</feature>
<sequence length="603" mass="66376">MRAFKTGLVFLLVICTLAWADSLQAAGHLLQNVEITPFSHGASIIFTFNRVPRIKAEAREAGRGVILHFADTRIGSTEWVKSMRKSLIKSMDIAAEDTGIKIELITEKPVLYRVKSKGPAVIVTLLEKKVMAAPGGEGGSRKFGKVTQEWYERIWLPSLKEKAIQVPLTRPKYTGTPISVDFQNADIHAVLRLLAKVGGFNVVVSDTVQGKVTLRLENVPWDQVLDTVLSAKGLGMVRVGNIIRVAPLEELRRQAQEIRQIKEEQAREEDVAPLETVYLQVNYAKAKDVAEQIQKILSDRGEVTYEERTNQIILKDVPKVIREARKLIERIDQPTKQVLIEARIVEIQDSYEHRLGIRWSGAGWRLSQHTFTGVSPQTNLSLDSDISAAQAGGMGSGTVNVGIDPGAIVDLGVAGTSRLGFTFGHVSSSSALFLDVQLSALENQGVARIISAPRVITEDNEEAEIKQGFRIPYLRQTQDGISTEFVDAALRLKVVPHVTPDNRITLDLEIEKNAPDFGRQVNGVPSIVTRYAKTRVIVQNGDTVVIGGIIERNLAHSTGEVPGLSKVPGVGELFKNRRNSFSKNELIVFITPRIVSADVAGVY</sequence>
<dbReference type="GO" id="GO:0009306">
    <property type="term" value="P:protein secretion"/>
    <property type="evidence" value="ECO:0007669"/>
    <property type="project" value="InterPro"/>
</dbReference>
<dbReference type="PANTHER" id="PTHR30604:SF1">
    <property type="entry name" value="DNA UTILIZATION PROTEIN HOFQ"/>
    <property type="match status" value="1"/>
</dbReference>
<protein>
    <submittedName>
        <fullName evidence="10">Type IV pilus secretin PilQ</fullName>
    </submittedName>
</protein>
<dbReference type="InterPro" id="IPR013355">
    <property type="entry name" value="Pilus_4_PilQ"/>
</dbReference>
<evidence type="ECO:0000256" key="6">
    <source>
        <dbReference type="RuleBase" id="RU004003"/>
    </source>
</evidence>
<dbReference type="Pfam" id="PF03958">
    <property type="entry name" value="Secretin_N"/>
    <property type="match status" value="1"/>
</dbReference>